<feature type="region of interest" description="Disordered" evidence="1">
    <location>
        <begin position="306"/>
        <end position="326"/>
    </location>
</feature>
<dbReference type="OrthoDB" id="5599581at2759"/>
<keyword evidence="2" id="KW-1133">Transmembrane helix</keyword>
<keyword evidence="5" id="KW-1185">Reference proteome</keyword>
<accession>A0A4P9XTL8</accession>
<organism evidence="4 5">
    <name type="scientific">Thamnocephalis sphaerospora</name>
    <dbReference type="NCBI Taxonomy" id="78915"/>
    <lineage>
        <taxon>Eukaryota</taxon>
        <taxon>Fungi</taxon>
        <taxon>Fungi incertae sedis</taxon>
        <taxon>Zoopagomycota</taxon>
        <taxon>Zoopagomycotina</taxon>
        <taxon>Zoopagomycetes</taxon>
        <taxon>Zoopagales</taxon>
        <taxon>Sigmoideomycetaceae</taxon>
        <taxon>Thamnocephalis</taxon>
    </lineage>
</organism>
<dbReference type="AlphaFoldDB" id="A0A4P9XTL8"/>
<dbReference type="Proteomes" id="UP000271241">
    <property type="component" value="Unassembled WGS sequence"/>
</dbReference>
<feature type="domain" description="F-box" evidence="3">
    <location>
        <begin position="29"/>
        <end position="75"/>
    </location>
</feature>
<evidence type="ECO:0000313" key="4">
    <source>
        <dbReference type="EMBL" id="RKP09496.1"/>
    </source>
</evidence>
<feature type="transmembrane region" description="Helical" evidence="2">
    <location>
        <begin position="448"/>
        <end position="469"/>
    </location>
</feature>
<gene>
    <name evidence="4" type="ORF">THASP1DRAFT_28720</name>
</gene>
<evidence type="ECO:0000256" key="1">
    <source>
        <dbReference type="SAM" id="MobiDB-lite"/>
    </source>
</evidence>
<feature type="region of interest" description="Disordered" evidence="1">
    <location>
        <begin position="212"/>
        <end position="247"/>
    </location>
</feature>
<evidence type="ECO:0000313" key="5">
    <source>
        <dbReference type="Proteomes" id="UP000271241"/>
    </source>
</evidence>
<name>A0A4P9XTL8_9FUNG</name>
<protein>
    <recommendedName>
        <fullName evidence="3">F-box domain-containing protein</fullName>
    </recommendedName>
</protein>
<dbReference type="PROSITE" id="PS50181">
    <property type="entry name" value="FBOX"/>
    <property type="match status" value="1"/>
</dbReference>
<dbReference type="InterPro" id="IPR001810">
    <property type="entry name" value="F-box_dom"/>
</dbReference>
<dbReference type="Pfam" id="PF12937">
    <property type="entry name" value="F-box-like"/>
    <property type="match status" value="1"/>
</dbReference>
<keyword evidence="2" id="KW-0812">Transmembrane</keyword>
<dbReference type="InterPro" id="IPR036047">
    <property type="entry name" value="F-box-like_dom_sf"/>
</dbReference>
<proteinExistence type="predicted"/>
<reference evidence="5" key="1">
    <citation type="journal article" date="2018" name="Nat. Microbiol.">
        <title>Leveraging single-cell genomics to expand the fungal tree of life.</title>
        <authorList>
            <person name="Ahrendt S.R."/>
            <person name="Quandt C.A."/>
            <person name="Ciobanu D."/>
            <person name="Clum A."/>
            <person name="Salamov A."/>
            <person name="Andreopoulos B."/>
            <person name="Cheng J.F."/>
            <person name="Woyke T."/>
            <person name="Pelin A."/>
            <person name="Henrissat B."/>
            <person name="Reynolds N.K."/>
            <person name="Benny G.L."/>
            <person name="Smith M.E."/>
            <person name="James T.Y."/>
            <person name="Grigoriev I.V."/>
        </authorList>
    </citation>
    <scope>NUCLEOTIDE SEQUENCE [LARGE SCALE GENOMIC DNA]</scope>
    <source>
        <strain evidence="5">RSA 1356</strain>
    </source>
</reference>
<evidence type="ECO:0000259" key="3">
    <source>
        <dbReference type="PROSITE" id="PS50181"/>
    </source>
</evidence>
<keyword evidence="2" id="KW-0472">Membrane</keyword>
<sequence>MNSPAAIVTTPEMLDVRQTAVENDRALASHRGQPLPEELLFCVLVRLDETDLRTMLHASRQLRRLARDTLLWRYIRRIRVPYQLAALLTRPSRPDRATLAQRNILRGLALDQGIRDGRYIGSIAQRSAYDAQQRIVSNMTRLHLKLRLRRRPSLQTLRERNLVPAEMATLHPMLQPDPMQLGQSGGETCKLEGSFETANAPSRLLSTGDVARQARPATPPTALPPSSASSPLPPSTLPTSTAPIGRANASPSKLVAAELVGNTAEPPTGVISPDQCSSQSYTIDNFMILGCTNLRSERPWCHMDANATSTAPSPSPDAPIVPTTKGSMWRGCKESADIVYQAKDPSGRLVQCDPFTPLLNTDWDVQGCYALTRDRPNAPLQCMSNGRLLRCTGVRKMLDAPVIPEDGSDDGSSERIGAPNTPGTTEASENTSTVEAKSVQGISTGARAGMIAGIILAGAGVLGFASVLIRRRVVEQRAQRERKRRFTNFGMPN</sequence>
<feature type="compositionally biased region" description="Polar residues" evidence="1">
    <location>
        <begin position="421"/>
        <end position="436"/>
    </location>
</feature>
<evidence type="ECO:0000256" key="2">
    <source>
        <dbReference type="SAM" id="Phobius"/>
    </source>
</evidence>
<dbReference type="Gene3D" id="1.20.1280.50">
    <property type="match status" value="1"/>
</dbReference>
<dbReference type="STRING" id="78915.A0A4P9XTL8"/>
<dbReference type="SMART" id="SM00256">
    <property type="entry name" value="FBOX"/>
    <property type="match status" value="1"/>
</dbReference>
<feature type="region of interest" description="Disordered" evidence="1">
    <location>
        <begin position="402"/>
        <end position="436"/>
    </location>
</feature>
<dbReference type="SUPFAM" id="SSF81383">
    <property type="entry name" value="F-box domain"/>
    <property type="match status" value="1"/>
</dbReference>
<dbReference type="EMBL" id="KZ992510">
    <property type="protein sequence ID" value="RKP09496.1"/>
    <property type="molecule type" value="Genomic_DNA"/>
</dbReference>